<proteinExistence type="inferred from homology"/>
<comment type="similarity">
    <text evidence="2">Belongs to the DadA oxidoreductase family.</text>
</comment>
<gene>
    <name evidence="6" type="ORF">H9L01_05795</name>
</gene>
<dbReference type="SUPFAM" id="SSF51905">
    <property type="entry name" value="FAD/NAD(P)-binding domain"/>
    <property type="match status" value="1"/>
</dbReference>
<keyword evidence="3" id="KW-0285">Flavoprotein</keyword>
<dbReference type="GO" id="GO:0005737">
    <property type="term" value="C:cytoplasm"/>
    <property type="evidence" value="ECO:0007669"/>
    <property type="project" value="TreeGrafter"/>
</dbReference>
<sequence length="355" mass="39319">MMKIAVIGGGIVGSTTAFYLSQNKDFDVTLFDEGVGQATSAAVGIICPWVSQRRNKEWYDLVREGAEFYQPLISDLEDDSFYYNNGTLIFHDTLLDKLEKIAIKRLPDAPAMKSIKKLSESEVKELLPDGFTAKEALFVEGGSQIDGKQLVCLLKDKASRNGIRLEEKKVVVTFENGHYIIDGEVFDGCVMATGAWINQTMDGLLFDVRPQKGQLIETKIPITHNNFPVLMPKGEIDILINKEGNVVVGASHENDKDFDLNQDEAVIASLIQGAHEWIPELTRDDVVSIRVGTRAHTSNFSPFYGPVSSYPHLYVASGLGSSGLTSGPYIGYILAKAFVEEIESWPLHPDQFRIQ</sequence>
<dbReference type="Gene3D" id="3.30.9.10">
    <property type="entry name" value="D-Amino Acid Oxidase, subunit A, domain 2"/>
    <property type="match status" value="1"/>
</dbReference>
<dbReference type="KEGG" id="eio:H9L01_05795"/>
<accession>A0A7G9S1T9</accession>
<evidence type="ECO:0000259" key="5">
    <source>
        <dbReference type="Pfam" id="PF01266"/>
    </source>
</evidence>
<keyword evidence="7" id="KW-1185">Reference proteome</keyword>
<evidence type="ECO:0000256" key="1">
    <source>
        <dbReference type="ARBA" id="ARBA00001974"/>
    </source>
</evidence>
<dbReference type="SUPFAM" id="SSF54373">
    <property type="entry name" value="FAD-linked reductases, C-terminal domain"/>
    <property type="match status" value="1"/>
</dbReference>
<evidence type="ECO:0000256" key="3">
    <source>
        <dbReference type="ARBA" id="ARBA00022630"/>
    </source>
</evidence>
<comment type="cofactor">
    <cofactor evidence="1">
        <name>FAD</name>
        <dbReference type="ChEBI" id="CHEBI:57692"/>
    </cofactor>
</comment>
<evidence type="ECO:0000313" key="6">
    <source>
        <dbReference type="EMBL" id="QNN61814.1"/>
    </source>
</evidence>
<organism evidence="6 7">
    <name type="scientific">Erysipelothrix inopinata</name>
    <dbReference type="NCBI Taxonomy" id="225084"/>
    <lineage>
        <taxon>Bacteria</taxon>
        <taxon>Bacillati</taxon>
        <taxon>Bacillota</taxon>
        <taxon>Erysipelotrichia</taxon>
        <taxon>Erysipelotrichales</taxon>
        <taxon>Erysipelotrichaceae</taxon>
        <taxon>Erysipelothrix</taxon>
    </lineage>
</organism>
<evidence type="ECO:0000256" key="4">
    <source>
        <dbReference type="ARBA" id="ARBA00023002"/>
    </source>
</evidence>
<keyword evidence="4" id="KW-0560">Oxidoreductase</keyword>
<dbReference type="Pfam" id="PF01266">
    <property type="entry name" value="DAO"/>
    <property type="match status" value="1"/>
</dbReference>
<evidence type="ECO:0000256" key="2">
    <source>
        <dbReference type="ARBA" id="ARBA00009410"/>
    </source>
</evidence>
<dbReference type="PANTHER" id="PTHR13847:SF286">
    <property type="entry name" value="D-AMINO ACID DEHYDROGENASE"/>
    <property type="match status" value="1"/>
</dbReference>
<name>A0A7G9S1T9_9FIRM</name>
<dbReference type="AlphaFoldDB" id="A0A7G9S1T9"/>
<reference evidence="6 7" key="1">
    <citation type="submission" date="2020-08" db="EMBL/GenBank/DDBJ databases">
        <title>Genome sequence of Erysipelothrix inopinata DSM 15511T.</title>
        <authorList>
            <person name="Hyun D.-W."/>
            <person name="Bae J.-W."/>
        </authorList>
    </citation>
    <scope>NUCLEOTIDE SEQUENCE [LARGE SCALE GENOMIC DNA]</scope>
    <source>
        <strain evidence="6 7">DSM 15511</strain>
    </source>
</reference>
<dbReference type="InterPro" id="IPR036188">
    <property type="entry name" value="FAD/NAD-bd_sf"/>
</dbReference>
<dbReference type="Proteomes" id="UP000515928">
    <property type="component" value="Chromosome"/>
</dbReference>
<protein>
    <submittedName>
        <fullName evidence="6">FAD-binding oxidoreductase</fullName>
    </submittedName>
</protein>
<feature type="domain" description="FAD dependent oxidoreductase" evidence="5">
    <location>
        <begin position="3"/>
        <end position="336"/>
    </location>
</feature>
<dbReference type="EMBL" id="CP060715">
    <property type="protein sequence ID" value="QNN61814.1"/>
    <property type="molecule type" value="Genomic_DNA"/>
</dbReference>
<dbReference type="Gene3D" id="3.50.50.60">
    <property type="entry name" value="FAD/NAD(P)-binding domain"/>
    <property type="match status" value="1"/>
</dbReference>
<dbReference type="PANTHER" id="PTHR13847">
    <property type="entry name" value="SARCOSINE DEHYDROGENASE-RELATED"/>
    <property type="match status" value="1"/>
</dbReference>
<evidence type="ECO:0000313" key="7">
    <source>
        <dbReference type="Proteomes" id="UP000515928"/>
    </source>
</evidence>
<dbReference type="InterPro" id="IPR006076">
    <property type="entry name" value="FAD-dep_OxRdtase"/>
</dbReference>
<dbReference type="GO" id="GO:0016491">
    <property type="term" value="F:oxidoreductase activity"/>
    <property type="evidence" value="ECO:0007669"/>
    <property type="project" value="UniProtKB-KW"/>
</dbReference>